<accession>A0A1Q2HXX7</accession>
<evidence type="ECO:0000313" key="3">
    <source>
        <dbReference type="Proteomes" id="UP000217209"/>
    </source>
</evidence>
<comment type="similarity">
    <text evidence="1">Belongs to the glycosyl hydrolase 25 family.</text>
</comment>
<dbReference type="AlphaFoldDB" id="A0A1Q2HXX7"/>
<name>A0A1Q2HXX7_9CORY</name>
<organism evidence="2 3">
    <name type="scientific">Corynebacterium glaucum</name>
    <dbReference type="NCBI Taxonomy" id="187491"/>
    <lineage>
        <taxon>Bacteria</taxon>
        <taxon>Bacillati</taxon>
        <taxon>Actinomycetota</taxon>
        <taxon>Actinomycetes</taxon>
        <taxon>Mycobacteriales</taxon>
        <taxon>Corynebacteriaceae</taxon>
        <taxon>Corynebacterium</taxon>
    </lineage>
</organism>
<dbReference type="CDD" id="cd00599">
    <property type="entry name" value="GH25_muramidase"/>
    <property type="match status" value="1"/>
</dbReference>
<keyword evidence="3" id="KW-1185">Reference proteome</keyword>
<keyword evidence="2" id="KW-0326">Glycosidase</keyword>
<keyword evidence="2" id="KW-0378">Hydrolase</keyword>
<dbReference type="RefSeq" id="WP_095660354.1">
    <property type="nucleotide sequence ID" value="NZ_CP019688.1"/>
</dbReference>
<dbReference type="InterPro" id="IPR017853">
    <property type="entry name" value="GH"/>
</dbReference>
<dbReference type="PANTHER" id="PTHR34135:SF2">
    <property type="entry name" value="LYSOZYME"/>
    <property type="match status" value="1"/>
</dbReference>
<dbReference type="PROSITE" id="PS51904">
    <property type="entry name" value="GLYCOSYL_HYDROL_F25_2"/>
    <property type="match status" value="1"/>
</dbReference>
<dbReference type="GO" id="GO:0009253">
    <property type="term" value="P:peptidoglycan catabolic process"/>
    <property type="evidence" value="ECO:0007669"/>
    <property type="project" value="InterPro"/>
</dbReference>
<dbReference type="KEGG" id="cgv:CGLAU_08730"/>
<dbReference type="InterPro" id="IPR002053">
    <property type="entry name" value="Glyco_hydro_25"/>
</dbReference>
<evidence type="ECO:0000256" key="1">
    <source>
        <dbReference type="ARBA" id="ARBA00010646"/>
    </source>
</evidence>
<dbReference type="Proteomes" id="UP000217209">
    <property type="component" value="Chromosome"/>
</dbReference>
<sequence length="200" mass="22305">MRLGVDVSEHQPSFDFTGFDFAILRTTDGTYQDRAFTEHFARARSAGIADIATYHYLRAPSEGTTITEQVEAAHSAVGELRLPVWLDVESPQGLSLIDVSSAHSHFTQRGFEVAGIYTTANYWRRHMLLADVRQFGALWLADWRDNPRVDAPSAIPEGLSDPASWPRPFGFPEPAIWQFTSRGRVSGPNGPFDVDLNLAR</sequence>
<reference evidence="2 3" key="1">
    <citation type="submission" date="2016-12" db="EMBL/GenBank/DDBJ databases">
        <authorList>
            <person name="Song W.-J."/>
            <person name="Kurnit D.M."/>
        </authorList>
    </citation>
    <scope>NUCLEOTIDE SEQUENCE [LARGE SCALE GENOMIC DNA]</scope>
    <source>
        <strain evidence="2 3">DSM 30827</strain>
    </source>
</reference>
<dbReference type="GO" id="GO:0016052">
    <property type="term" value="P:carbohydrate catabolic process"/>
    <property type="evidence" value="ECO:0007669"/>
    <property type="project" value="TreeGrafter"/>
</dbReference>
<dbReference type="PANTHER" id="PTHR34135">
    <property type="entry name" value="LYSOZYME"/>
    <property type="match status" value="1"/>
</dbReference>
<dbReference type="Pfam" id="PF01183">
    <property type="entry name" value="Glyco_hydro_25"/>
    <property type="match status" value="1"/>
</dbReference>
<dbReference type="SUPFAM" id="SSF51445">
    <property type="entry name" value="(Trans)glycosidases"/>
    <property type="match status" value="1"/>
</dbReference>
<dbReference type="EC" id="3.2.1.17" evidence="2"/>
<dbReference type="GO" id="GO:0016998">
    <property type="term" value="P:cell wall macromolecule catabolic process"/>
    <property type="evidence" value="ECO:0007669"/>
    <property type="project" value="InterPro"/>
</dbReference>
<gene>
    <name evidence="2" type="primary">acm2</name>
    <name evidence="2" type="ORF">CGLAU_08730</name>
</gene>
<evidence type="ECO:0000313" key="2">
    <source>
        <dbReference type="EMBL" id="AQQ15701.1"/>
    </source>
</evidence>
<dbReference type="OrthoDB" id="3345404at2"/>
<dbReference type="GO" id="GO:0003796">
    <property type="term" value="F:lysozyme activity"/>
    <property type="evidence" value="ECO:0007669"/>
    <property type="project" value="UniProtKB-EC"/>
</dbReference>
<dbReference type="EMBL" id="CP019688">
    <property type="protein sequence ID" value="AQQ15701.1"/>
    <property type="molecule type" value="Genomic_DNA"/>
</dbReference>
<dbReference type="Gene3D" id="3.20.20.80">
    <property type="entry name" value="Glycosidases"/>
    <property type="match status" value="1"/>
</dbReference>
<proteinExistence type="inferred from homology"/>
<protein>
    <submittedName>
        <fullName evidence="2">Lysozyme M1</fullName>
        <ecNumber evidence="2">3.2.1.17</ecNumber>
    </submittedName>
</protein>